<dbReference type="PANTHER" id="PTHR11733:SF167">
    <property type="entry name" value="FI17812P1-RELATED"/>
    <property type="match status" value="1"/>
</dbReference>
<name>A0A9P1IE97_9PELO</name>
<dbReference type="GO" id="GO:0016485">
    <property type="term" value="P:protein processing"/>
    <property type="evidence" value="ECO:0007669"/>
    <property type="project" value="TreeGrafter"/>
</dbReference>
<feature type="domain" description="Peptidase M13 N-terminal" evidence="9">
    <location>
        <begin position="55"/>
        <end position="366"/>
    </location>
</feature>
<reference evidence="10" key="1">
    <citation type="submission" date="2022-11" db="EMBL/GenBank/DDBJ databases">
        <authorList>
            <person name="Kikuchi T."/>
        </authorList>
    </citation>
    <scope>NUCLEOTIDE SEQUENCE</scope>
    <source>
        <strain evidence="10">PS1010</strain>
    </source>
</reference>
<dbReference type="GO" id="GO:0005886">
    <property type="term" value="C:plasma membrane"/>
    <property type="evidence" value="ECO:0007669"/>
    <property type="project" value="TreeGrafter"/>
</dbReference>
<dbReference type="PANTHER" id="PTHR11733">
    <property type="entry name" value="ZINC METALLOPROTEASE FAMILY M13 NEPRILYSIN-RELATED"/>
    <property type="match status" value="1"/>
</dbReference>
<evidence type="ECO:0000313" key="10">
    <source>
        <dbReference type="EMBL" id="CAI5443085.1"/>
    </source>
</evidence>
<protein>
    <recommendedName>
        <fullName evidence="12">Peptidase M13 C-terminal domain-containing protein</fullName>
    </recommendedName>
</protein>
<dbReference type="EMBL" id="CANHGI010000002">
    <property type="protein sequence ID" value="CAI5443085.1"/>
    <property type="molecule type" value="Genomic_DNA"/>
</dbReference>
<dbReference type="AlphaFoldDB" id="A0A9P1IE97"/>
<keyword evidence="7" id="KW-0482">Metalloprotease</keyword>
<dbReference type="Pfam" id="PF05649">
    <property type="entry name" value="Peptidase_M13_N"/>
    <property type="match status" value="1"/>
</dbReference>
<dbReference type="Gene3D" id="1.10.1380.10">
    <property type="entry name" value="Neutral endopeptidase , domain2"/>
    <property type="match status" value="1"/>
</dbReference>
<dbReference type="InterPro" id="IPR008753">
    <property type="entry name" value="Peptidase_M13_N"/>
</dbReference>
<organism evidence="10 11">
    <name type="scientific">Caenorhabditis angaria</name>
    <dbReference type="NCBI Taxonomy" id="860376"/>
    <lineage>
        <taxon>Eukaryota</taxon>
        <taxon>Metazoa</taxon>
        <taxon>Ecdysozoa</taxon>
        <taxon>Nematoda</taxon>
        <taxon>Chromadorea</taxon>
        <taxon>Rhabditida</taxon>
        <taxon>Rhabditina</taxon>
        <taxon>Rhabditomorpha</taxon>
        <taxon>Rhabditoidea</taxon>
        <taxon>Rhabditidae</taxon>
        <taxon>Peloderinae</taxon>
        <taxon>Caenorhabditis</taxon>
    </lineage>
</organism>
<dbReference type="InterPro" id="IPR042089">
    <property type="entry name" value="Peptidase_M13_dom_2"/>
</dbReference>
<evidence type="ECO:0000256" key="1">
    <source>
        <dbReference type="ARBA" id="ARBA00001947"/>
    </source>
</evidence>
<dbReference type="PRINTS" id="PR00786">
    <property type="entry name" value="NEPRILYSIN"/>
</dbReference>
<accession>A0A9P1IE97</accession>
<evidence type="ECO:0000256" key="4">
    <source>
        <dbReference type="ARBA" id="ARBA00022723"/>
    </source>
</evidence>
<keyword evidence="6" id="KW-0862">Zinc</keyword>
<comment type="similarity">
    <text evidence="2">Belongs to the peptidase M13 family.</text>
</comment>
<comment type="cofactor">
    <cofactor evidence="1">
        <name>Zn(2+)</name>
        <dbReference type="ChEBI" id="CHEBI:29105"/>
    </cofactor>
</comment>
<dbReference type="InterPro" id="IPR018497">
    <property type="entry name" value="Peptidase_M13_C"/>
</dbReference>
<dbReference type="Proteomes" id="UP001152747">
    <property type="component" value="Unassembled WGS sequence"/>
</dbReference>
<evidence type="ECO:0000259" key="8">
    <source>
        <dbReference type="Pfam" id="PF01431"/>
    </source>
</evidence>
<comment type="caution">
    <text evidence="10">The sequence shown here is derived from an EMBL/GenBank/DDBJ whole genome shotgun (WGS) entry which is preliminary data.</text>
</comment>
<evidence type="ECO:0000256" key="5">
    <source>
        <dbReference type="ARBA" id="ARBA00022801"/>
    </source>
</evidence>
<evidence type="ECO:0000256" key="6">
    <source>
        <dbReference type="ARBA" id="ARBA00022833"/>
    </source>
</evidence>
<evidence type="ECO:0000256" key="7">
    <source>
        <dbReference type="ARBA" id="ARBA00023049"/>
    </source>
</evidence>
<dbReference type="Gene3D" id="3.40.390.10">
    <property type="entry name" value="Collagenase (Catalytic Domain)"/>
    <property type="match status" value="1"/>
</dbReference>
<evidence type="ECO:0000256" key="2">
    <source>
        <dbReference type="ARBA" id="ARBA00007357"/>
    </source>
</evidence>
<dbReference type="CDD" id="cd08662">
    <property type="entry name" value="M13"/>
    <property type="match status" value="1"/>
</dbReference>
<evidence type="ECO:0000256" key="3">
    <source>
        <dbReference type="ARBA" id="ARBA00022670"/>
    </source>
</evidence>
<dbReference type="InterPro" id="IPR000718">
    <property type="entry name" value="Peptidase_M13"/>
</dbReference>
<dbReference type="OrthoDB" id="6475849at2759"/>
<keyword evidence="3" id="KW-0645">Protease</keyword>
<evidence type="ECO:0008006" key="12">
    <source>
        <dbReference type="Google" id="ProtNLM"/>
    </source>
</evidence>
<dbReference type="GO" id="GO:0004222">
    <property type="term" value="F:metalloendopeptidase activity"/>
    <property type="evidence" value="ECO:0007669"/>
    <property type="project" value="InterPro"/>
</dbReference>
<keyword evidence="4" id="KW-0479">Metal-binding</keyword>
<evidence type="ECO:0000313" key="11">
    <source>
        <dbReference type="Proteomes" id="UP001152747"/>
    </source>
</evidence>
<proteinExistence type="inferred from homology"/>
<gene>
    <name evidence="10" type="ORF">CAMP_LOCUS5722</name>
</gene>
<dbReference type="PROSITE" id="PS51885">
    <property type="entry name" value="NEPRILYSIN"/>
    <property type="match status" value="1"/>
</dbReference>
<feature type="domain" description="Peptidase M13 C-terminal" evidence="8">
    <location>
        <begin position="426"/>
        <end position="631"/>
    </location>
</feature>
<dbReference type="GO" id="GO:0046872">
    <property type="term" value="F:metal ion binding"/>
    <property type="evidence" value="ECO:0007669"/>
    <property type="project" value="UniProtKB-KW"/>
</dbReference>
<sequence length="636" mass="73519">MCAENQENIDSRPKILPTDDYMMAGRESGRDFAKTSMDFLTYGLEDRDIDKTRDFLQTFFDSCRKNDENRENEIVKLKNMIQKFGGINSLSGNWEDLAAETLILGADSMFTINVALSQTVAGKYILTFSPFEILEKNSGHYENPIFAEAFKKYIGGLMKLLDLEMSKDDVRDIFEFERRLANITRNGMIGGKLTTLGEFKTNQTQINWTKILKKVSVDKLPDHQTQINLTNPYYFEMLNCKIKEVKPATIKNAIIWRLITTFSQVLPSKFEEPLNELRKTMKSNAKFENRNEFCYKQVTTHLPMVSASDFIPTYISDESRSNISEIYNNLKTVLKSRIQKSSWMDQETQKKALHKLETMKLRIGFPESLLDKEKTLRPYEKLKLSNNSFLENVWQVRKVNYELEILKLTEKSDDFIDWPTVVHSVNAYYHLHTNQVVLAVSMLRNPLFNADLPKFFQYGALGAFIAHEITHGFDTQGASFDEFGNLKNWWKPATYQKFVEKSQCFIDQANSTVEPRTTKNFDGLQTLGENIADSGGVQIAFEAFMAKMRESGEKKLKLEGYEGFSDEKMFFMSYAHASCDHMESHKVSKRLKTDQHLFGEARLNNALKNFPKFAKVFGCKPENQMVLEKEEVCEIW</sequence>
<dbReference type="Pfam" id="PF01431">
    <property type="entry name" value="Peptidase_M13"/>
    <property type="match status" value="1"/>
</dbReference>
<dbReference type="SUPFAM" id="SSF55486">
    <property type="entry name" value="Metalloproteases ('zincins'), catalytic domain"/>
    <property type="match status" value="1"/>
</dbReference>
<keyword evidence="5" id="KW-0378">Hydrolase</keyword>
<evidence type="ECO:0000259" key="9">
    <source>
        <dbReference type="Pfam" id="PF05649"/>
    </source>
</evidence>
<keyword evidence="11" id="KW-1185">Reference proteome</keyword>
<dbReference type="InterPro" id="IPR024079">
    <property type="entry name" value="MetalloPept_cat_dom_sf"/>
</dbReference>